<keyword evidence="2" id="KW-0812">Transmembrane</keyword>
<gene>
    <name evidence="3" type="ORF">GCM10010249_44310</name>
</gene>
<sequence length="445" mass="46130">MPPPDGHGVPRGAPRRGGPARLRAAAATPPGRLRILGAVLALLVVAFGAVTAVEVTGRSDAAGDVVGRSQPLSADAAHIYRSLADADTAAAGGFLAGAREPAGVRERYEEDVATAARLLVKAAANTDGSSAAAAEITTLNEELPRYTGLVEQARAADRQGLPLGGAYLRYANQRMTTRLLPAAERLYEAETARLAEDEGDARAWPVLSLAAGLLVLAALVRAQWRDHRHTNRILNPGLLAATAATAAVLLWLAGAHTLARAGLGDARAHGQDSLKVLNEARIGSLKARANENLTVVARGAVLTDDGRSDKYATEYGAAMAGLDRALAEARRLADDAAGGDPVADAAHWTAEWRERHAEARRTDEAGDYDGALKRVIGGEASTGAAFDRVDAALRKALDHEQEEFTGAAGRARDALAGLPAGAAALAVLGAVGAVAGVNRRLAEYR</sequence>
<organism evidence="3 4">
    <name type="scientific">Streptomyces roseolilacinus</name>
    <dbReference type="NCBI Taxonomy" id="66904"/>
    <lineage>
        <taxon>Bacteria</taxon>
        <taxon>Bacillati</taxon>
        <taxon>Actinomycetota</taxon>
        <taxon>Actinomycetes</taxon>
        <taxon>Kitasatosporales</taxon>
        <taxon>Streptomycetaceae</taxon>
        <taxon>Streptomyces</taxon>
    </lineage>
</organism>
<protein>
    <recommendedName>
        <fullName evidence="5">Secreted protein</fullName>
    </recommendedName>
</protein>
<evidence type="ECO:0000256" key="2">
    <source>
        <dbReference type="SAM" id="Phobius"/>
    </source>
</evidence>
<feature type="compositionally biased region" description="Low complexity" evidence="1">
    <location>
        <begin position="10"/>
        <end position="24"/>
    </location>
</feature>
<comment type="caution">
    <text evidence="3">The sequence shown here is derived from an EMBL/GenBank/DDBJ whole genome shotgun (WGS) entry which is preliminary data.</text>
</comment>
<accession>A0A918B3H6</accession>
<dbReference type="RefSeq" id="WP_229840675.1">
    <property type="nucleotide sequence ID" value="NZ_BMSV01000009.1"/>
</dbReference>
<dbReference type="Proteomes" id="UP000654123">
    <property type="component" value="Unassembled WGS sequence"/>
</dbReference>
<keyword evidence="2" id="KW-0472">Membrane</keyword>
<proteinExistence type="predicted"/>
<feature type="transmembrane region" description="Helical" evidence="2">
    <location>
        <begin position="233"/>
        <end position="253"/>
    </location>
</feature>
<name>A0A918B3H6_9ACTN</name>
<keyword evidence="4" id="KW-1185">Reference proteome</keyword>
<feature type="transmembrane region" description="Helical" evidence="2">
    <location>
        <begin position="414"/>
        <end position="437"/>
    </location>
</feature>
<feature type="transmembrane region" description="Helical" evidence="2">
    <location>
        <begin position="203"/>
        <end position="221"/>
    </location>
</feature>
<evidence type="ECO:0000313" key="4">
    <source>
        <dbReference type="Proteomes" id="UP000654123"/>
    </source>
</evidence>
<evidence type="ECO:0000313" key="3">
    <source>
        <dbReference type="EMBL" id="GGQ20787.1"/>
    </source>
</evidence>
<reference evidence="3" key="1">
    <citation type="journal article" date="2014" name="Int. J. Syst. Evol. Microbiol.">
        <title>Complete genome sequence of Corynebacterium casei LMG S-19264T (=DSM 44701T), isolated from a smear-ripened cheese.</title>
        <authorList>
            <consortium name="US DOE Joint Genome Institute (JGI-PGF)"/>
            <person name="Walter F."/>
            <person name="Albersmeier A."/>
            <person name="Kalinowski J."/>
            <person name="Ruckert C."/>
        </authorList>
    </citation>
    <scope>NUCLEOTIDE SEQUENCE</scope>
    <source>
        <strain evidence="3">JCM 4335</strain>
    </source>
</reference>
<dbReference type="EMBL" id="BMSV01000009">
    <property type="protein sequence ID" value="GGQ20787.1"/>
    <property type="molecule type" value="Genomic_DNA"/>
</dbReference>
<evidence type="ECO:0000256" key="1">
    <source>
        <dbReference type="SAM" id="MobiDB-lite"/>
    </source>
</evidence>
<evidence type="ECO:0008006" key="5">
    <source>
        <dbReference type="Google" id="ProtNLM"/>
    </source>
</evidence>
<keyword evidence="2" id="KW-1133">Transmembrane helix</keyword>
<dbReference type="AlphaFoldDB" id="A0A918B3H6"/>
<reference evidence="3" key="2">
    <citation type="submission" date="2020-09" db="EMBL/GenBank/DDBJ databases">
        <authorList>
            <person name="Sun Q."/>
            <person name="Ohkuma M."/>
        </authorList>
    </citation>
    <scope>NUCLEOTIDE SEQUENCE</scope>
    <source>
        <strain evidence="3">JCM 4335</strain>
    </source>
</reference>
<feature type="region of interest" description="Disordered" evidence="1">
    <location>
        <begin position="1"/>
        <end position="24"/>
    </location>
</feature>